<dbReference type="Proteomes" id="UP000177740">
    <property type="component" value="Unassembled WGS sequence"/>
</dbReference>
<organism evidence="2 3">
    <name type="scientific">Candidatus Nealsonbacteria bacterium RIFOXYB1_FULL_40_15</name>
    <dbReference type="NCBI Taxonomy" id="1801677"/>
    <lineage>
        <taxon>Bacteria</taxon>
        <taxon>Candidatus Nealsoniibacteriota</taxon>
    </lineage>
</organism>
<reference evidence="2 3" key="1">
    <citation type="journal article" date="2016" name="Nat. Commun.">
        <title>Thousands of microbial genomes shed light on interconnected biogeochemical processes in an aquifer system.</title>
        <authorList>
            <person name="Anantharaman K."/>
            <person name="Brown C.T."/>
            <person name="Hug L.A."/>
            <person name="Sharon I."/>
            <person name="Castelle C.J."/>
            <person name="Probst A.J."/>
            <person name="Thomas B.C."/>
            <person name="Singh A."/>
            <person name="Wilkins M.J."/>
            <person name="Karaoz U."/>
            <person name="Brodie E.L."/>
            <person name="Williams K.H."/>
            <person name="Hubbard S.S."/>
            <person name="Banfield J.F."/>
        </authorList>
    </citation>
    <scope>NUCLEOTIDE SEQUENCE [LARGE SCALE GENOMIC DNA]</scope>
</reference>
<gene>
    <name evidence="2" type="ORF">A2365_01195</name>
</gene>
<dbReference type="EMBL" id="MHMM01000014">
    <property type="protein sequence ID" value="OGZ26886.1"/>
    <property type="molecule type" value="Genomic_DNA"/>
</dbReference>
<evidence type="ECO:0000259" key="1">
    <source>
        <dbReference type="Pfam" id="PF13847"/>
    </source>
</evidence>
<dbReference type="AlphaFoldDB" id="A0A1G2EM71"/>
<dbReference type="InterPro" id="IPR025714">
    <property type="entry name" value="Methyltranfer_dom"/>
</dbReference>
<dbReference type="SUPFAM" id="SSF53335">
    <property type="entry name" value="S-adenosyl-L-methionine-dependent methyltransferases"/>
    <property type="match status" value="1"/>
</dbReference>
<protein>
    <recommendedName>
        <fullName evidence="1">Methyltransferase domain-containing protein</fullName>
    </recommendedName>
</protein>
<comment type="caution">
    <text evidence="2">The sequence shown here is derived from an EMBL/GenBank/DDBJ whole genome shotgun (WGS) entry which is preliminary data.</text>
</comment>
<dbReference type="InterPro" id="IPR029063">
    <property type="entry name" value="SAM-dependent_MTases_sf"/>
</dbReference>
<proteinExistence type="predicted"/>
<dbReference type="CDD" id="cd02440">
    <property type="entry name" value="AdoMet_MTases"/>
    <property type="match status" value="1"/>
</dbReference>
<feature type="domain" description="Methyltransferase" evidence="1">
    <location>
        <begin position="16"/>
        <end position="134"/>
    </location>
</feature>
<dbReference type="Pfam" id="PF13847">
    <property type="entry name" value="Methyltransf_31"/>
    <property type="match status" value="1"/>
</dbReference>
<evidence type="ECO:0000313" key="3">
    <source>
        <dbReference type="Proteomes" id="UP000177740"/>
    </source>
</evidence>
<sequence>MIFLNPKEILDQLDLKDDMSAAEFGAGSGSFSIPLAKKLDEGLVYAIDVQTEPLSALKGRAKQEGIKNIRVLRSNLEKQKGSSLQSESVDLVVIPNMLFQAEDKGAIISEGSRILKSGGILVIIDWRKGSSKGPEERFSREEAVKASESKGFRIEKEIDAGKYHYCLVFRK</sequence>
<evidence type="ECO:0000313" key="2">
    <source>
        <dbReference type="EMBL" id="OGZ26886.1"/>
    </source>
</evidence>
<dbReference type="Gene3D" id="3.40.50.150">
    <property type="entry name" value="Vaccinia Virus protein VP39"/>
    <property type="match status" value="1"/>
</dbReference>
<name>A0A1G2EM71_9BACT</name>
<dbReference type="STRING" id="1801677.A2365_01195"/>
<accession>A0A1G2EM71</accession>